<dbReference type="Proteomes" id="UP000717752">
    <property type="component" value="Unassembled WGS sequence"/>
</dbReference>
<evidence type="ECO:0008006" key="3">
    <source>
        <dbReference type="Google" id="ProtNLM"/>
    </source>
</evidence>
<reference evidence="1 2" key="1">
    <citation type="journal article" date="2021" name="MBio">
        <title>Poor Competitiveness of Bradyrhizobium in Pigeon Pea Root Colonization in Indian Soils.</title>
        <authorList>
            <person name="Chalasani D."/>
            <person name="Basu A."/>
            <person name="Pullabhotla S.V.S.R.N."/>
            <person name="Jorrin B."/>
            <person name="Neal A.L."/>
            <person name="Poole P.S."/>
            <person name="Podile A.R."/>
            <person name="Tkacz A."/>
        </authorList>
    </citation>
    <scope>NUCLEOTIDE SEQUENCE [LARGE SCALE GENOMIC DNA]</scope>
    <source>
        <strain evidence="1 2">HU56</strain>
    </source>
</reference>
<gene>
    <name evidence="1" type="ORF">JNB85_01530</name>
</gene>
<evidence type="ECO:0000313" key="1">
    <source>
        <dbReference type="EMBL" id="MBW9051089.1"/>
    </source>
</evidence>
<accession>A0ABS7GM86</accession>
<comment type="caution">
    <text evidence="1">The sequence shown here is derived from an EMBL/GenBank/DDBJ whole genome shotgun (WGS) entry which is preliminary data.</text>
</comment>
<dbReference type="EMBL" id="JAEUAK010000001">
    <property type="protein sequence ID" value="MBW9051089.1"/>
    <property type="molecule type" value="Genomic_DNA"/>
</dbReference>
<protein>
    <recommendedName>
        <fullName evidence="3">ATP-binding protein</fullName>
    </recommendedName>
</protein>
<name>A0ABS7GM86_9HYPH</name>
<evidence type="ECO:0000313" key="2">
    <source>
        <dbReference type="Proteomes" id="UP000717752"/>
    </source>
</evidence>
<dbReference type="RefSeq" id="WP_220332628.1">
    <property type="nucleotide sequence ID" value="NZ_JAEUAK010000001.1"/>
</dbReference>
<sequence length="1161" mass="131328">MSQRATKARRNTTAVDEFESVRAKIRNQGNTALGLKRFRLEQHPARIYRLAGMFARHPAYRGLALPTPFPKKASELPKQGFHNIGAFLSEFAWLASLVKAYSSEIKSFVQLRDRVDLAFLHGEIGALESLLTQAESLFGQSAWLVENRIGLFDLVGAPASKSRYTQAIWQPENPALYNYIISWYVYRTGAGVSAGEVERLMEEMAKQPSPIADLVFALNGRYPQIDQNGAAEMLNYSDVLPLVDRYQVFLVTLQCLFASATLESWAEEHLRSILADLCEHLPDLQLHRIARAFGADIEIDLDHHVLALQNDYINGQHAEIAAAFGSQSSSPIEVLEIFLRSRMMLRSSEEQPSTEIESKSPFHDIKADLGAILDFSEEGVEARARLQKIILSSCNATWAASLRLILERQSHDERILEPTHVQTVLGLRSTVEHAALVLTLPAGPARERAIQRNLLNHPRSLNVELLARLCDLSQTTAPENGSGVDDAIFLLRRRQVAEAIQKLEEQSTRSGPRNIQLEALKLQANAYWQNRQIPQMADITATLLVRSGFFGAILPIRELVTELLLWHDQPLSSSPTRGKLSVAIVFDVFSRLFSSQYDAEKADAFKDVLRANGVRKASELDQVLDRFAVPELVYFLRFVGVPDVLDQSLALETSRAVEDERVAILLLISELTAGKAPAAIKDELREIRTKQVVRDTTLRLDQSKIYVNVEGIRRSIDVTMRDDWNRYRLMNEGLEQTLLDILEQVRSEKTDPVRTIIITNPTERFAILKRMIYTLRDEFTMNKEFGLNSNLSTNIRHGYVEREIRGPLLARNLITNKDTDKGSYLQNKFWLERLDEADISARQRLSDLLDRFSGKIDDQIDRLNRQLLRIQSEATPEGLFKYTLSDSVIMAGDATTWSSKESFDEFVDAVFAVFWDGTQRNLVQVRFALTTSVLSGLIECLTNFSQDLTAEGLGEALPDLDHAITLVQTEMRAAIDRVASWFTLSSNHEYQDFDLAIAFQAGMNTVKTYFRNLSISENYQSDREIVMNGWCLPIFVRLFFLILDNAATHGARNRSTLRISMTVEVRDGYLFIKATNDLPEDHDRTELRKRVDEINRDYGQARAMELLSEEGGSGYPKIWKLLRTDLRRDHDLYVAAADNEFSVEILLPTGGILNEASDSRG</sequence>
<keyword evidence="2" id="KW-1185">Reference proteome</keyword>
<proteinExistence type="predicted"/>
<organism evidence="1 2">
    <name type="scientific">Rhizobium mesosinicum</name>
    <dbReference type="NCBI Taxonomy" id="335017"/>
    <lineage>
        <taxon>Bacteria</taxon>
        <taxon>Pseudomonadati</taxon>
        <taxon>Pseudomonadota</taxon>
        <taxon>Alphaproteobacteria</taxon>
        <taxon>Hyphomicrobiales</taxon>
        <taxon>Rhizobiaceae</taxon>
        <taxon>Rhizobium/Agrobacterium group</taxon>
        <taxon>Rhizobium</taxon>
    </lineage>
</organism>